<dbReference type="KEGG" id="rhd:R2APBS1_1655"/>
<feature type="transmembrane region" description="Helical" evidence="1">
    <location>
        <begin position="161"/>
        <end position="187"/>
    </location>
</feature>
<dbReference type="RefSeq" id="WP_015447543.1">
    <property type="nucleotide sequence ID" value="NC_020541.1"/>
</dbReference>
<feature type="transmembrane region" description="Helical" evidence="1">
    <location>
        <begin position="100"/>
        <end position="122"/>
    </location>
</feature>
<keyword evidence="1" id="KW-0812">Transmembrane</keyword>
<dbReference type="AlphaFoldDB" id="M4NFG7"/>
<evidence type="ECO:0000313" key="3">
    <source>
        <dbReference type="Proteomes" id="UP000011859"/>
    </source>
</evidence>
<dbReference type="Proteomes" id="UP000011859">
    <property type="component" value="Chromosome"/>
</dbReference>
<reference evidence="2 3" key="1">
    <citation type="submission" date="2012-04" db="EMBL/GenBank/DDBJ databases">
        <title>Complete genome of Rhodanobacter sp. 2APBS1.</title>
        <authorList>
            <consortium name="US DOE Joint Genome Institute"/>
            <person name="Huntemann M."/>
            <person name="Wei C.-L."/>
            <person name="Han J."/>
            <person name="Detter J.C."/>
            <person name="Han C."/>
            <person name="Tapia R."/>
            <person name="Munk A.C.C."/>
            <person name="Chen A."/>
            <person name="Krypides N."/>
            <person name="Mavromatis K."/>
            <person name="Markowitz V."/>
            <person name="Szeto E."/>
            <person name="Ivanova N."/>
            <person name="Mikhailova N."/>
            <person name="Ovchinnikova G."/>
            <person name="Pagani I."/>
            <person name="Pati A."/>
            <person name="Goodwin L."/>
            <person name="Peters L."/>
            <person name="Pitluck S."/>
            <person name="Woyke T."/>
            <person name="Prakash O."/>
            <person name="Elkins J."/>
            <person name="Brown S."/>
            <person name="Palumbo A."/>
            <person name="Hemme C."/>
            <person name="Zhou J."/>
            <person name="Watson D."/>
            <person name="Jardine P."/>
            <person name="Kostka J."/>
            <person name="Green S."/>
        </authorList>
    </citation>
    <scope>NUCLEOTIDE SEQUENCE [LARGE SCALE GENOMIC DNA]</scope>
    <source>
        <strain evidence="2 3">2APBS1</strain>
    </source>
</reference>
<proteinExistence type="predicted"/>
<organism evidence="2 3">
    <name type="scientific">Rhodanobacter denitrificans</name>
    <dbReference type="NCBI Taxonomy" id="666685"/>
    <lineage>
        <taxon>Bacteria</taxon>
        <taxon>Pseudomonadati</taxon>
        <taxon>Pseudomonadota</taxon>
        <taxon>Gammaproteobacteria</taxon>
        <taxon>Lysobacterales</taxon>
        <taxon>Rhodanobacteraceae</taxon>
        <taxon>Rhodanobacter</taxon>
    </lineage>
</organism>
<evidence type="ECO:0000313" key="2">
    <source>
        <dbReference type="EMBL" id="AGG88787.1"/>
    </source>
</evidence>
<keyword evidence="3" id="KW-1185">Reference proteome</keyword>
<feature type="transmembrane region" description="Helical" evidence="1">
    <location>
        <begin position="199"/>
        <end position="219"/>
    </location>
</feature>
<keyword evidence="1" id="KW-0472">Membrane</keyword>
<dbReference type="STRING" id="666685.R2APBS1_1655"/>
<gene>
    <name evidence="2" type="ORF">R2APBS1_1655</name>
</gene>
<evidence type="ECO:0000256" key="1">
    <source>
        <dbReference type="SAM" id="Phobius"/>
    </source>
</evidence>
<dbReference type="HOGENOM" id="CLU_1204041_0_0_6"/>
<keyword evidence="1" id="KW-1133">Transmembrane helix</keyword>
<feature type="transmembrane region" description="Helical" evidence="1">
    <location>
        <begin position="20"/>
        <end position="39"/>
    </location>
</feature>
<sequence precursor="true">MFWESVWAGLTVLGHWQTWLAAVEYLGIYLIPTVIIGVASGAGNDEGPKPLAGCLTMLLSPLLQCAATIVFLWTLSPILFGRSSQAAWAFPWQFMVANPWPFAKMSLALLVAAFVLGFIPIIGRIQAALTLLLGSITLIFLVWILGSQFPNHQHIQVKPGFWFVTGLLVVGGLCAWLGTIVSAFLVVLVDRKQEGWGQLLLMPVAALFGFIPVFMYAAWLGRQLAFALGV</sequence>
<name>M4NFG7_9GAMM</name>
<dbReference type="OrthoDB" id="7057727at2"/>
<feature type="transmembrane region" description="Helical" evidence="1">
    <location>
        <begin position="129"/>
        <end position="149"/>
    </location>
</feature>
<accession>M4NFG7</accession>
<feature type="transmembrane region" description="Helical" evidence="1">
    <location>
        <begin position="51"/>
        <end position="80"/>
    </location>
</feature>
<protein>
    <submittedName>
        <fullName evidence="2">Uncharacterized protein</fullName>
    </submittedName>
</protein>
<dbReference type="EMBL" id="CP003470">
    <property type="protein sequence ID" value="AGG88787.1"/>
    <property type="molecule type" value="Genomic_DNA"/>
</dbReference>